<dbReference type="GO" id="GO:0006355">
    <property type="term" value="P:regulation of DNA-templated transcription"/>
    <property type="evidence" value="ECO:0007669"/>
    <property type="project" value="InterPro"/>
</dbReference>
<gene>
    <name evidence="1" type="ORF">TUBRATIS_001430</name>
</gene>
<evidence type="ECO:0000313" key="2">
    <source>
        <dbReference type="Proteomes" id="UP000282876"/>
    </source>
</evidence>
<dbReference type="GO" id="GO:0043189">
    <property type="term" value="C:H4/H2A histone acetyltransferase complex"/>
    <property type="evidence" value="ECO:0007669"/>
    <property type="project" value="InterPro"/>
</dbReference>
<accession>A0A437AQ45</accession>
<dbReference type="Pfam" id="PF07904">
    <property type="entry name" value="Eaf7"/>
    <property type="match status" value="1"/>
</dbReference>
<keyword evidence="2" id="KW-1185">Reference proteome</keyword>
<dbReference type="Proteomes" id="UP000282876">
    <property type="component" value="Unassembled WGS sequence"/>
</dbReference>
<organism evidence="1 2">
    <name type="scientific">Tubulinosema ratisbonensis</name>
    <dbReference type="NCBI Taxonomy" id="291195"/>
    <lineage>
        <taxon>Eukaryota</taxon>
        <taxon>Fungi</taxon>
        <taxon>Fungi incertae sedis</taxon>
        <taxon>Microsporidia</taxon>
        <taxon>Tubulinosematoidea</taxon>
        <taxon>Tubulinosematidae</taxon>
        <taxon>Tubulinosema</taxon>
    </lineage>
</organism>
<dbReference type="EMBL" id="RCSS01000046">
    <property type="protein sequence ID" value="RVD93324.1"/>
    <property type="molecule type" value="Genomic_DNA"/>
</dbReference>
<evidence type="ECO:0000313" key="1">
    <source>
        <dbReference type="EMBL" id="RVD93324.1"/>
    </source>
</evidence>
<proteinExistence type="predicted"/>
<dbReference type="OrthoDB" id="2191697at2759"/>
<dbReference type="InterPro" id="IPR012423">
    <property type="entry name" value="Eaf7/MRGBP"/>
</dbReference>
<dbReference type="GO" id="GO:0005634">
    <property type="term" value="C:nucleus"/>
    <property type="evidence" value="ECO:0007669"/>
    <property type="project" value="InterPro"/>
</dbReference>
<dbReference type="VEuPathDB" id="MicrosporidiaDB:TUBRATIS_001430"/>
<dbReference type="AlphaFoldDB" id="A0A437AQ45"/>
<sequence length="88" mass="10496">MKYTKKTNIGDPSIQIRILKALDDNRPFGIFKHFTMVRILKNLKRPNVITSIDIWTYLTEKYDMEKYNTQANLIYLEGECFFDEILTD</sequence>
<comment type="caution">
    <text evidence="1">The sequence shown here is derived from an EMBL/GenBank/DDBJ whole genome shotgun (WGS) entry which is preliminary data.</text>
</comment>
<protein>
    <submittedName>
        <fullName evidence="1">Uncharacterized protein</fullName>
    </submittedName>
</protein>
<reference evidence="1 2" key="1">
    <citation type="submission" date="2018-10" db="EMBL/GenBank/DDBJ databases">
        <title>Draft genome sequence of the microsporidian Tubulinosema ratisbonensis.</title>
        <authorList>
            <person name="Polonais V."/>
            <person name="Peyretaillade E."/>
            <person name="Niehus S."/>
            <person name="Wawrzyniak I."/>
            <person name="Franchet A."/>
            <person name="Gaspin C."/>
            <person name="Reichstadt M."/>
            <person name="Belser C."/>
            <person name="Labadie K."/>
            <person name="Delbac F."/>
            <person name="Ferrandon D."/>
        </authorList>
    </citation>
    <scope>NUCLEOTIDE SEQUENCE [LARGE SCALE GENOMIC DNA]</scope>
    <source>
        <strain evidence="1 2">Franzen</strain>
    </source>
</reference>
<name>A0A437AQ45_9MICR</name>